<dbReference type="RefSeq" id="WP_125128092.1">
    <property type="nucleotide sequence ID" value="NZ_RHJS01000002.1"/>
</dbReference>
<keyword evidence="10" id="KW-1185">Reference proteome</keyword>
<comment type="caution">
    <text evidence="9">The sequence shown here is derived from an EMBL/GenBank/DDBJ whole genome shotgun (WGS) entry which is preliminary data.</text>
</comment>
<organism evidence="9 10">
    <name type="scientific">Schaedlerella arabinosiphila</name>
    <dbReference type="NCBI Taxonomy" id="2044587"/>
    <lineage>
        <taxon>Bacteria</taxon>
        <taxon>Bacillati</taxon>
        <taxon>Bacillota</taxon>
        <taxon>Clostridia</taxon>
        <taxon>Lachnospirales</taxon>
        <taxon>Lachnospiraceae</taxon>
        <taxon>Schaedlerella</taxon>
    </lineage>
</organism>
<dbReference type="CDD" id="cd01189">
    <property type="entry name" value="INT_ICEBs1_C_like"/>
    <property type="match status" value="1"/>
</dbReference>
<evidence type="ECO:0000256" key="5">
    <source>
        <dbReference type="ARBA" id="ARBA00023172"/>
    </source>
</evidence>
<dbReference type="InterPro" id="IPR010998">
    <property type="entry name" value="Integrase_recombinase_N"/>
</dbReference>
<dbReference type="Pfam" id="PF00589">
    <property type="entry name" value="Phage_integrase"/>
    <property type="match status" value="1"/>
</dbReference>
<dbReference type="GO" id="GO:0003677">
    <property type="term" value="F:DNA binding"/>
    <property type="evidence" value="ECO:0007669"/>
    <property type="project" value="UniProtKB-UniRule"/>
</dbReference>
<dbReference type="Pfam" id="PF14659">
    <property type="entry name" value="Phage_int_SAM_3"/>
    <property type="match status" value="1"/>
</dbReference>
<dbReference type="PANTHER" id="PTHR30349:SF64">
    <property type="entry name" value="PROPHAGE INTEGRASE INTD-RELATED"/>
    <property type="match status" value="1"/>
</dbReference>
<dbReference type="GO" id="GO:0015074">
    <property type="term" value="P:DNA integration"/>
    <property type="evidence" value="ECO:0007669"/>
    <property type="project" value="UniProtKB-KW"/>
</dbReference>
<feature type="domain" description="Core-binding (CB)" evidence="8">
    <location>
        <begin position="67"/>
        <end position="155"/>
    </location>
</feature>
<protein>
    <submittedName>
        <fullName evidence="9">Site-specific integrase</fullName>
    </submittedName>
</protein>
<evidence type="ECO:0000313" key="10">
    <source>
        <dbReference type="Proteomes" id="UP000274920"/>
    </source>
</evidence>
<evidence type="ECO:0000256" key="3">
    <source>
        <dbReference type="ARBA" id="ARBA00022908"/>
    </source>
</evidence>
<dbReference type="AlphaFoldDB" id="A0A426DJ29"/>
<evidence type="ECO:0000259" key="7">
    <source>
        <dbReference type="PROSITE" id="PS51898"/>
    </source>
</evidence>
<keyword evidence="3" id="KW-0229">DNA integration</keyword>
<evidence type="ECO:0000256" key="6">
    <source>
        <dbReference type="PROSITE-ProRule" id="PRU01248"/>
    </source>
</evidence>
<sequence>MARQGENIYQRKNGKWEGKYIKERVNGRIRYGYISGSSYDDVLRKKQRAAKAYENAVKKESGGAEELLFSNVASEWMKEKEFLLKQSTICRYRNNLNIHLLPIYGNRLVTDITRDDVDAFASRLCASGGKNGRGLSANTARSVVSVLKTVVEYARDYRQAPVANLNGIFIKNQGKPIRVFSRTEQKMIEDYLHENMDFNNDLLGIMLCLYTGIRLGELCALHWEDVLLEEGELYIHATMLRIQTPDHPDHKTEVITTMPKSGSSLRRIPLPPNLYNLLSEMKGPNGTYFLTRHKKMFIEPRIMESHFKAVIDAVGIADANFHALRHTFATRCIELGFDVKSLSEILGHSSVRLTMDRYVHPTKETKQKNMDKLAELMPRK</sequence>
<proteinExistence type="inferred from homology"/>
<dbReference type="Gene3D" id="1.10.443.10">
    <property type="entry name" value="Intergrase catalytic core"/>
    <property type="match status" value="1"/>
</dbReference>
<name>A0A426DJ29_9FIRM</name>
<keyword evidence="5" id="KW-0233">DNA recombination</keyword>
<dbReference type="InterPro" id="IPR050090">
    <property type="entry name" value="Tyrosine_recombinase_XerCD"/>
</dbReference>
<feature type="domain" description="Tyr recombinase" evidence="7">
    <location>
        <begin position="175"/>
        <end position="371"/>
    </location>
</feature>
<dbReference type="PROSITE" id="PS51900">
    <property type="entry name" value="CB"/>
    <property type="match status" value="1"/>
</dbReference>
<dbReference type="SUPFAM" id="SSF56349">
    <property type="entry name" value="DNA breaking-rejoining enzymes"/>
    <property type="match status" value="1"/>
</dbReference>
<dbReference type="PANTHER" id="PTHR30349">
    <property type="entry name" value="PHAGE INTEGRASE-RELATED"/>
    <property type="match status" value="1"/>
</dbReference>
<evidence type="ECO:0000259" key="8">
    <source>
        <dbReference type="PROSITE" id="PS51900"/>
    </source>
</evidence>
<comment type="function">
    <text evidence="1">Site-specific tyrosine recombinase, which acts by catalyzing the cutting and rejoining of the recombining DNA molecules.</text>
</comment>
<keyword evidence="4 6" id="KW-0238">DNA-binding</keyword>
<dbReference type="Proteomes" id="UP000274920">
    <property type="component" value="Unassembled WGS sequence"/>
</dbReference>
<dbReference type="GO" id="GO:0006310">
    <property type="term" value="P:DNA recombination"/>
    <property type="evidence" value="ECO:0007669"/>
    <property type="project" value="UniProtKB-KW"/>
</dbReference>
<comment type="similarity">
    <text evidence="2">Belongs to the 'phage' integrase family.</text>
</comment>
<gene>
    <name evidence="9" type="ORF">EBB54_15665</name>
</gene>
<dbReference type="InterPro" id="IPR004107">
    <property type="entry name" value="Integrase_SAM-like_N"/>
</dbReference>
<evidence type="ECO:0000313" key="9">
    <source>
        <dbReference type="EMBL" id="RRK32633.1"/>
    </source>
</evidence>
<evidence type="ECO:0000256" key="4">
    <source>
        <dbReference type="ARBA" id="ARBA00023125"/>
    </source>
</evidence>
<dbReference type="Gene3D" id="1.10.150.130">
    <property type="match status" value="1"/>
</dbReference>
<reference evidence="9" key="1">
    <citation type="submission" date="2018-10" db="EMBL/GenBank/DDBJ databases">
        <title>Schaedlerella arabinophila gen. nov. sp. nov., isolated from the mouse intestinal tract and comparative analysis with the genome of the closely related altered Schaedler flora strain ASF502.</title>
        <authorList>
            <person name="Miyake S."/>
            <person name="Soh M."/>
            <person name="Seedorf H."/>
        </authorList>
    </citation>
    <scope>NUCLEOTIDE SEQUENCE [LARGE SCALE GENOMIC DNA]</scope>
    <source>
        <strain evidence="9">DSM 106076</strain>
    </source>
</reference>
<dbReference type="InterPro" id="IPR013762">
    <property type="entry name" value="Integrase-like_cat_sf"/>
</dbReference>
<dbReference type="EMBL" id="RHJS01000002">
    <property type="protein sequence ID" value="RRK32633.1"/>
    <property type="molecule type" value="Genomic_DNA"/>
</dbReference>
<dbReference type="InterPro" id="IPR011010">
    <property type="entry name" value="DNA_brk_join_enz"/>
</dbReference>
<evidence type="ECO:0000256" key="2">
    <source>
        <dbReference type="ARBA" id="ARBA00008857"/>
    </source>
</evidence>
<dbReference type="InterPro" id="IPR044068">
    <property type="entry name" value="CB"/>
</dbReference>
<accession>A0A426DJ29</accession>
<dbReference type="InterPro" id="IPR002104">
    <property type="entry name" value="Integrase_catalytic"/>
</dbReference>
<evidence type="ECO:0000256" key="1">
    <source>
        <dbReference type="ARBA" id="ARBA00003283"/>
    </source>
</evidence>
<dbReference type="PROSITE" id="PS51898">
    <property type="entry name" value="TYR_RECOMBINASE"/>
    <property type="match status" value="1"/>
</dbReference>